<dbReference type="Proteomes" id="UP001281761">
    <property type="component" value="Unassembled WGS sequence"/>
</dbReference>
<feature type="transmembrane region" description="Helical" evidence="7">
    <location>
        <begin position="248"/>
        <end position="268"/>
    </location>
</feature>
<evidence type="ECO:0000256" key="1">
    <source>
        <dbReference type="ARBA" id="ARBA00004141"/>
    </source>
</evidence>
<dbReference type="EMBL" id="JARBJD010000190">
    <property type="protein sequence ID" value="KAK2947841.1"/>
    <property type="molecule type" value="Genomic_DNA"/>
</dbReference>
<evidence type="ECO:0000313" key="9">
    <source>
        <dbReference type="EMBL" id="KAK2947841.1"/>
    </source>
</evidence>
<comment type="domain">
    <text evidence="7">The DHHC domain is required for palmitoyltransferase activity.</text>
</comment>
<evidence type="ECO:0000256" key="3">
    <source>
        <dbReference type="ARBA" id="ARBA00022692"/>
    </source>
</evidence>
<dbReference type="PANTHER" id="PTHR22883">
    <property type="entry name" value="ZINC FINGER DHHC DOMAIN CONTAINING PROTEIN"/>
    <property type="match status" value="1"/>
</dbReference>
<dbReference type="PANTHER" id="PTHR22883:SF127">
    <property type="entry name" value="ZDHHC-TYPE PALMITOYLTRANSFERASE 3-RELATED"/>
    <property type="match status" value="1"/>
</dbReference>
<sequence length="338" mass="37388">MSRHDKPALVSKHLTCCWGKMTIGPQPCCTILVLIIIFLYIGFPSIVLWKHIPIWSSLLILFLSLCLVLGLFGAVTFMDPGIVPKASQLSPDHPLLFPPADLFIRPPKSGSNRDNMDGEDVSLLDGQSERSVETSPEHGDSAFTIENSQHEGLQAPQHPRVVGMKFCQVCGIFRPLGCKHCYTCGNCVMGFDHHCPVMNQCIGQRNHGLFAGFVEACVLVLFVYCIVASVVLIRGVKQAGWTDFMAEGFTVLIVVISTFIVGLMLFLFGTQHVCYIISGQTTVGSIYGVADRKKASCLNLCRIPPSLVSFNPPRAYKRCWFVSHEDAEMRSHKSQNRV</sequence>
<evidence type="ECO:0000256" key="7">
    <source>
        <dbReference type="RuleBase" id="RU079119"/>
    </source>
</evidence>
<accession>A0ABQ9X7J3</accession>
<keyword evidence="10" id="KW-1185">Reference proteome</keyword>
<keyword evidence="5 7" id="KW-0472">Membrane</keyword>
<comment type="catalytic activity">
    <reaction evidence="7">
        <text>L-cysteinyl-[protein] + hexadecanoyl-CoA = S-hexadecanoyl-L-cysteinyl-[protein] + CoA</text>
        <dbReference type="Rhea" id="RHEA:36683"/>
        <dbReference type="Rhea" id="RHEA-COMP:10131"/>
        <dbReference type="Rhea" id="RHEA-COMP:11032"/>
        <dbReference type="ChEBI" id="CHEBI:29950"/>
        <dbReference type="ChEBI" id="CHEBI:57287"/>
        <dbReference type="ChEBI" id="CHEBI:57379"/>
        <dbReference type="ChEBI" id="CHEBI:74151"/>
        <dbReference type="EC" id="2.3.1.225"/>
    </reaction>
</comment>
<feature type="transmembrane region" description="Helical" evidence="7">
    <location>
        <begin position="28"/>
        <end position="48"/>
    </location>
</feature>
<keyword evidence="3 7" id="KW-0812">Transmembrane</keyword>
<protein>
    <recommendedName>
        <fullName evidence="7">Palmitoyltransferase</fullName>
        <ecNumber evidence="7">2.3.1.225</ecNumber>
    </recommendedName>
</protein>
<comment type="similarity">
    <text evidence="7">Belongs to the DHHC palmitoyltransferase family.</text>
</comment>
<evidence type="ECO:0000256" key="4">
    <source>
        <dbReference type="ARBA" id="ARBA00022989"/>
    </source>
</evidence>
<feature type="domain" description="Palmitoyltransferase DHHC" evidence="8">
    <location>
        <begin position="164"/>
        <end position="283"/>
    </location>
</feature>
<dbReference type="Pfam" id="PF01529">
    <property type="entry name" value="DHHC"/>
    <property type="match status" value="1"/>
</dbReference>
<feature type="transmembrane region" description="Helical" evidence="7">
    <location>
        <begin position="208"/>
        <end position="236"/>
    </location>
</feature>
<keyword evidence="4 7" id="KW-1133">Transmembrane helix</keyword>
<evidence type="ECO:0000256" key="5">
    <source>
        <dbReference type="ARBA" id="ARBA00023136"/>
    </source>
</evidence>
<reference evidence="9 10" key="1">
    <citation type="journal article" date="2022" name="bioRxiv">
        <title>Genomics of Preaxostyla Flagellates Illuminates Evolutionary Transitions and the Path Towards Mitochondrial Loss.</title>
        <authorList>
            <person name="Novak L.V.F."/>
            <person name="Treitli S.C."/>
            <person name="Pyrih J."/>
            <person name="Halakuc P."/>
            <person name="Pipaliya S.V."/>
            <person name="Vacek V."/>
            <person name="Brzon O."/>
            <person name="Soukal P."/>
            <person name="Eme L."/>
            <person name="Dacks J.B."/>
            <person name="Karnkowska A."/>
            <person name="Elias M."/>
            <person name="Hampl V."/>
        </authorList>
    </citation>
    <scope>NUCLEOTIDE SEQUENCE [LARGE SCALE GENOMIC DNA]</scope>
    <source>
        <strain evidence="9">NAU3</strain>
        <tissue evidence="9">Gut</tissue>
    </source>
</reference>
<dbReference type="EC" id="2.3.1.225" evidence="7"/>
<proteinExistence type="inferred from homology"/>
<evidence type="ECO:0000256" key="6">
    <source>
        <dbReference type="ARBA" id="ARBA00023315"/>
    </source>
</evidence>
<organism evidence="9 10">
    <name type="scientific">Blattamonas nauphoetae</name>
    <dbReference type="NCBI Taxonomy" id="2049346"/>
    <lineage>
        <taxon>Eukaryota</taxon>
        <taxon>Metamonada</taxon>
        <taxon>Preaxostyla</taxon>
        <taxon>Oxymonadida</taxon>
        <taxon>Blattamonas</taxon>
    </lineage>
</organism>
<evidence type="ECO:0000256" key="2">
    <source>
        <dbReference type="ARBA" id="ARBA00022679"/>
    </source>
</evidence>
<dbReference type="InterPro" id="IPR001594">
    <property type="entry name" value="Palmitoyltrfase_DHHC"/>
</dbReference>
<gene>
    <name evidence="9" type="ORF">BLNAU_17261</name>
</gene>
<name>A0ABQ9X7J3_9EUKA</name>
<comment type="subcellular location">
    <subcellularLocation>
        <location evidence="1">Membrane</location>
        <topology evidence="1">Multi-pass membrane protein</topology>
    </subcellularLocation>
</comment>
<dbReference type="InterPro" id="IPR039859">
    <property type="entry name" value="PFA4/ZDH16/20/ERF2-like"/>
</dbReference>
<keyword evidence="2 7" id="KW-0808">Transferase</keyword>
<keyword evidence="6 7" id="KW-0012">Acyltransferase</keyword>
<dbReference type="PROSITE" id="PS50216">
    <property type="entry name" value="DHHC"/>
    <property type="match status" value="1"/>
</dbReference>
<feature type="transmembrane region" description="Helical" evidence="7">
    <location>
        <begin position="54"/>
        <end position="78"/>
    </location>
</feature>
<evidence type="ECO:0000313" key="10">
    <source>
        <dbReference type="Proteomes" id="UP001281761"/>
    </source>
</evidence>
<comment type="caution">
    <text evidence="9">The sequence shown here is derived from an EMBL/GenBank/DDBJ whole genome shotgun (WGS) entry which is preliminary data.</text>
</comment>
<evidence type="ECO:0000259" key="8">
    <source>
        <dbReference type="Pfam" id="PF01529"/>
    </source>
</evidence>